<name>A0A7W4JQU4_9PROT</name>
<evidence type="ECO:0000256" key="1">
    <source>
        <dbReference type="SAM" id="SignalP"/>
    </source>
</evidence>
<gene>
    <name evidence="2" type="ORF">HLH34_04525</name>
</gene>
<dbReference type="EMBL" id="JABEQF010000003">
    <property type="protein sequence ID" value="MBB2189229.1"/>
    <property type="molecule type" value="Genomic_DNA"/>
</dbReference>
<accession>A0A7W4JQU4</accession>
<dbReference type="RefSeq" id="WP_183118419.1">
    <property type="nucleotide sequence ID" value="NZ_JABEQF010000003.1"/>
</dbReference>
<reference evidence="2 3" key="1">
    <citation type="submission" date="2020-04" db="EMBL/GenBank/DDBJ databases">
        <title>Description of novel Gluconacetobacter.</title>
        <authorList>
            <person name="Sombolestani A."/>
        </authorList>
    </citation>
    <scope>NUCLEOTIDE SEQUENCE [LARGE SCALE GENOMIC DNA]</scope>
    <source>
        <strain evidence="2 3">LMG 21311</strain>
    </source>
</reference>
<dbReference type="PROSITE" id="PS51318">
    <property type="entry name" value="TAT"/>
    <property type="match status" value="1"/>
</dbReference>
<protein>
    <submittedName>
        <fullName evidence="2">Uncharacterized protein</fullName>
    </submittedName>
</protein>
<proteinExistence type="predicted"/>
<dbReference type="InterPro" id="IPR006311">
    <property type="entry name" value="TAT_signal"/>
</dbReference>
<comment type="caution">
    <text evidence="2">The sequence shown here is derived from an EMBL/GenBank/DDBJ whole genome shotgun (WGS) entry which is preliminary data.</text>
</comment>
<feature type="chain" id="PRO_5030792131" evidence="1">
    <location>
        <begin position="24"/>
        <end position="186"/>
    </location>
</feature>
<sequence length="186" mass="18209">MAHLSRRSLLRGAIALAGASALAACAVSTNGNVTTITLNVAKIDAYGQAGLNAAATVTGFLSTVPAAAPYVPLIAAAETALSGALTALSSAAGSALTIDYNDATWKTRVDSVLHALAAVGTAIGVALKGMGPALPASIAADANTAVSALRTVISLFEGLVGVSAARAVAAPEMTEAQALRVLGVSR</sequence>
<feature type="signal peptide" evidence="1">
    <location>
        <begin position="1"/>
        <end position="23"/>
    </location>
</feature>
<keyword evidence="3" id="KW-1185">Reference proteome</keyword>
<evidence type="ECO:0000313" key="2">
    <source>
        <dbReference type="EMBL" id="MBB2189229.1"/>
    </source>
</evidence>
<dbReference type="AlphaFoldDB" id="A0A7W4JQU4"/>
<evidence type="ECO:0000313" key="3">
    <source>
        <dbReference type="Proteomes" id="UP000555756"/>
    </source>
</evidence>
<dbReference type="PROSITE" id="PS51257">
    <property type="entry name" value="PROKAR_LIPOPROTEIN"/>
    <property type="match status" value="1"/>
</dbReference>
<organism evidence="2 3">
    <name type="scientific">Gluconacetobacter azotocaptans</name>
    <dbReference type="NCBI Taxonomy" id="142834"/>
    <lineage>
        <taxon>Bacteria</taxon>
        <taxon>Pseudomonadati</taxon>
        <taxon>Pseudomonadota</taxon>
        <taxon>Alphaproteobacteria</taxon>
        <taxon>Acetobacterales</taxon>
        <taxon>Acetobacteraceae</taxon>
        <taxon>Gluconacetobacter</taxon>
    </lineage>
</organism>
<keyword evidence="1" id="KW-0732">Signal</keyword>
<dbReference type="Proteomes" id="UP000555756">
    <property type="component" value="Unassembled WGS sequence"/>
</dbReference>